<evidence type="ECO:0000313" key="2">
    <source>
        <dbReference type="Proteomes" id="UP000298324"/>
    </source>
</evidence>
<name>A0A4Y7R626_9FIRM</name>
<keyword evidence="2" id="KW-1185">Reference proteome</keyword>
<proteinExistence type="predicted"/>
<accession>A0A4Y7R626</accession>
<dbReference type="AlphaFoldDB" id="A0A4Y7R626"/>
<evidence type="ECO:0000313" key="1">
    <source>
        <dbReference type="EMBL" id="TEB04307.1"/>
    </source>
</evidence>
<reference evidence="1 2" key="1">
    <citation type="journal article" date="2018" name="Environ. Microbiol.">
        <title>Novel energy conservation strategies and behaviour of Pelotomaculum schinkii driving syntrophic propionate catabolism.</title>
        <authorList>
            <person name="Hidalgo-Ahumada C.A.P."/>
            <person name="Nobu M.K."/>
            <person name="Narihiro T."/>
            <person name="Tamaki H."/>
            <person name="Liu W.T."/>
            <person name="Kamagata Y."/>
            <person name="Stams A.J.M."/>
            <person name="Imachi H."/>
            <person name="Sousa D.Z."/>
        </authorList>
    </citation>
    <scope>NUCLEOTIDE SEQUENCE [LARGE SCALE GENOMIC DNA]</scope>
    <source>
        <strain evidence="1 2">HH</strain>
    </source>
</reference>
<evidence type="ECO:0008006" key="3">
    <source>
        <dbReference type="Google" id="ProtNLM"/>
    </source>
</evidence>
<gene>
    <name evidence="1" type="ORF">Psch_04033</name>
</gene>
<protein>
    <recommendedName>
        <fullName evidence="3">Antitoxin SocA-like Panacea domain-containing protein</fullName>
    </recommendedName>
</protein>
<dbReference type="RefSeq" id="WP_190259459.1">
    <property type="nucleotide sequence ID" value="NZ_QFGA01000004.1"/>
</dbReference>
<organism evidence="1 2">
    <name type="scientific">Pelotomaculum schinkii</name>
    <dbReference type="NCBI Taxonomy" id="78350"/>
    <lineage>
        <taxon>Bacteria</taxon>
        <taxon>Bacillati</taxon>
        <taxon>Bacillota</taxon>
        <taxon>Clostridia</taxon>
        <taxon>Eubacteriales</taxon>
        <taxon>Desulfotomaculaceae</taxon>
        <taxon>Pelotomaculum</taxon>
    </lineage>
</organism>
<comment type="caution">
    <text evidence="1">The sequence shown here is derived from an EMBL/GenBank/DDBJ whole genome shotgun (WGS) entry which is preliminary data.</text>
</comment>
<dbReference type="Proteomes" id="UP000298324">
    <property type="component" value="Unassembled WGS sequence"/>
</dbReference>
<sequence>MEAKTFAAFLVDSLGQIKGKKAFQKFVYLAKAHGISINHAYKMHYYGPYSETLAEEFDDIYREDVVDLKKQNDYIYVKGSKTKEALTQGQEEIKDHQAPLELLLQRFGHMTPRELEIYSTTHFVWRIQLIFKRPTDRNTIIEETKKAKFPKFNIHEIERAYDDLVEWGLINSK</sequence>
<dbReference type="EMBL" id="QFGA01000004">
    <property type="protein sequence ID" value="TEB04307.1"/>
    <property type="molecule type" value="Genomic_DNA"/>
</dbReference>